<dbReference type="EMBL" id="QEAM01000285">
    <property type="protein sequence ID" value="TPX42111.1"/>
    <property type="molecule type" value="Genomic_DNA"/>
</dbReference>
<protein>
    <submittedName>
        <fullName evidence="1">Uncharacterized protein</fullName>
    </submittedName>
</protein>
<evidence type="ECO:0000313" key="2">
    <source>
        <dbReference type="Proteomes" id="UP000320475"/>
    </source>
</evidence>
<sequence>MHGVSKFTNLVEEIQASIKVFRAVRGSFVANRSEFISRILSNVTLFDGRFKLHTQIEVAGELFRGPVDWAIKYEDGRIIGVIVATELELDQGVAHYTVTII</sequence>
<organism evidence="1 2">
    <name type="scientific">Synchytrium endobioticum</name>
    <dbReference type="NCBI Taxonomy" id="286115"/>
    <lineage>
        <taxon>Eukaryota</taxon>
        <taxon>Fungi</taxon>
        <taxon>Fungi incertae sedis</taxon>
        <taxon>Chytridiomycota</taxon>
        <taxon>Chytridiomycota incertae sedis</taxon>
        <taxon>Chytridiomycetes</taxon>
        <taxon>Synchytriales</taxon>
        <taxon>Synchytriaceae</taxon>
        <taxon>Synchytrium</taxon>
    </lineage>
</organism>
<accession>A0A507CSS1</accession>
<gene>
    <name evidence="1" type="ORF">SeLEV6574_g05756</name>
</gene>
<dbReference type="Proteomes" id="UP000320475">
    <property type="component" value="Unassembled WGS sequence"/>
</dbReference>
<dbReference type="VEuPathDB" id="FungiDB:SeMB42_g07004"/>
<reference evidence="1 2" key="1">
    <citation type="journal article" date="2019" name="Sci. Rep.">
        <title>Comparative genomics of chytrid fungi reveal insights into the obligate biotrophic and pathogenic lifestyle of Synchytrium endobioticum.</title>
        <authorList>
            <person name="van de Vossenberg B.T.L.H."/>
            <person name="Warris S."/>
            <person name="Nguyen H.D.T."/>
            <person name="van Gent-Pelzer M.P.E."/>
            <person name="Joly D.L."/>
            <person name="van de Geest H.C."/>
            <person name="Bonants P.J.M."/>
            <person name="Smith D.S."/>
            <person name="Levesque C.A."/>
            <person name="van der Lee T.A.J."/>
        </authorList>
    </citation>
    <scope>NUCLEOTIDE SEQUENCE [LARGE SCALE GENOMIC DNA]</scope>
    <source>
        <strain evidence="1 2">LEV6574</strain>
    </source>
</reference>
<comment type="caution">
    <text evidence="1">The sequence shown here is derived from an EMBL/GenBank/DDBJ whole genome shotgun (WGS) entry which is preliminary data.</text>
</comment>
<proteinExistence type="predicted"/>
<evidence type="ECO:0000313" key="1">
    <source>
        <dbReference type="EMBL" id="TPX42111.1"/>
    </source>
</evidence>
<name>A0A507CSS1_9FUNG</name>
<dbReference type="AlphaFoldDB" id="A0A507CSS1"/>